<feature type="region of interest" description="Disordered" evidence="1">
    <location>
        <begin position="861"/>
        <end position="885"/>
    </location>
</feature>
<evidence type="ECO:0000256" key="1">
    <source>
        <dbReference type="SAM" id="MobiDB-lite"/>
    </source>
</evidence>
<dbReference type="OrthoDB" id="510958at2759"/>
<keyword evidence="3" id="KW-1185">Reference proteome</keyword>
<feature type="compositionally biased region" description="Low complexity" evidence="1">
    <location>
        <begin position="22"/>
        <end position="33"/>
    </location>
</feature>
<proteinExistence type="predicted"/>
<comment type="caution">
    <text evidence="2">The sequence shown here is derived from an EMBL/GenBank/DDBJ whole genome shotgun (WGS) entry which is preliminary data.</text>
</comment>
<feature type="region of interest" description="Disordered" evidence="1">
    <location>
        <begin position="422"/>
        <end position="449"/>
    </location>
</feature>
<feature type="compositionally biased region" description="Polar residues" evidence="1">
    <location>
        <begin position="870"/>
        <end position="880"/>
    </location>
</feature>
<feature type="compositionally biased region" description="Basic and acidic residues" evidence="1">
    <location>
        <begin position="51"/>
        <end position="60"/>
    </location>
</feature>
<reference evidence="2" key="1">
    <citation type="submission" date="2020-09" db="EMBL/GenBank/DDBJ databases">
        <authorList>
            <person name="Kikuchi T."/>
        </authorList>
    </citation>
    <scope>NUCLEOTIDE SEQUENCE</scope>
    <source>
        <strain evidence="2">SH1</strain>
    </source>
</reference>
<feature type="compositionally biased region" description="Polar residues" evidence="1">
    <location>
        <begin position="898"/>
        <end position="914"/>
    </location>
</feature>
<evidence type="ECO:0000313" key="2">
    <source>
        <dbReference type="EMBL" id="CAD5216040.1"/>
    </source>
</evidence>
<feature type="region of interest" description="Disordered" evidence="1">
    <location>
        <begin position="1"/>
        <end position="60"/>
    </location>
</feature>
<dbReference type="Proteomes" id="UP000783686">
    <property type="component" value="Unassembled WGS sequence"/>
</dbReference>
<organism evidence="2 3">
    <name type="scientific">Bursaphelenchus okinawaensis</name>
    <dbReference type="NCBI Taxonomy" id="465554"/>
    <lineage>
        <taxon>Eukaryota</taxon>
        <taxon>Metazoa</taxon>
        <taxon>Ecdysozoa</taxon>
        <taxon>Nematoda</taxon>
        <taxon>Chromadorea</taxon>
        <taxon>Rhabditida</taxon>
        <taxon>Tylenchina</taxon>
        <taxon>Tylenchomorpha</taxon>
        <taxon>Aphelenchoidea</taxon>
        <taxon>Aphelenchoididae</taxon>
        <taxon>Bursaphelenchus</taxon>
    </lineage>
</organism>
<feature type="compositionally biased region" description="Polar residues" evidence="1">
    <location>
        <begin position="669"/>
        <end position="688"/>
    </location>
</feature>
<dbReference type="Gene3D" id="6.10.160.20">
    <property type="match status" value="1"/>
</dbReference>
<dbReference type="EMBL" id="CAJFCW020000003">
    <property type="protein sequence ID" value="CAG9105207.1"/>
    <property type="molecule type" value="Genomic_DNA"/>
</dbReference>
<feature type="region of interest" description="Disordered" evidence="1">
    <location>
        <begin position="660"/>
        <end position="734"/>
    </location>
</feature>
<feature type="region of interest" description="Disordered" evidence="1">
    <location>
        <begin position="898"/>
        <end position="932"/>
    </location>
</feature>
<protein>
    <submittedName>
        <fullName evidence="2">Uncharacterized protein</fullName>
    </submittedName>
</protein>
<name>A0A811KJV7_9BILA</name>
<gene>
    <name evidence="2" type="ORF">BOKJ2_LOCUS6394</name>
</gene>
<sequence length="932" mass="106261">MPKSADFGQNKEPNIPDDQPGTSASTSQSFTQAKKPIKRDPTTHRFLKSRRLYESNESPKTHPFVTNWTIHVHKNSPLALYSGKHSTKQSLGGYVYTGEKEVDRITNTLKRLGELPQKIFDPLEENEFKERRKSIDEDLDKVDRLFETETRENSQAQAIGWLADRICWRQLPQIVRKEIIRQDPQQTFETKVFKKADLAKLIYPNFVDWLDDWDIMPAPGNALFENIEDPNHYDRGEPPISCCIFTKHRNGQVSRCLREPVKGFNSKLCQKSIRKQFPFFWSKTVISPAVCNFHYQVMENEKKSTEDNPLFERALGKYDVVEPVQFDSDAQFEEVSEYINDALEKTRDEHREALSFNTRFWKLMDPPKLREPLNKVRSFERPSRDYTGMKVEDTEVLVETIYRRKKKNQLAKASNLQTDSNGFEVEEGKKKSKRKYSNQTVDSEGLASFSDDDDSEYLTDIELSDKLSGWLSPKPRCKCGPTSPVANRFVEDESLDNSTWKKNRIQKALQIGFLNAVKPEPKETKAEAKKDNKKSMLSPRPTTSKHAFDEDVILSSLPSAVSSKKNGRLELDSSSEEEEYESERVLRVFGLLNKADSVPDPKLTFDGCSGATIRRIKKHYNLPNRSGATSKSLLLDGLHDFFTESPVDYIKTMSDFITHTKEPRPPLGQTPSHLSTISNNQHTSSAEVSPNMVPKKRKYTRHDENHKNNSNVPPKKKLLSKKLNSDKKTTNTDISIREHLKMQMKLQKKKDEISLEATENSLDNISDHDIKQEEVIEEGVVYPPTAEGGFDTNPLQITFQEPVNNFVDANNRPSSAKPVNYILPTVPSTSYQLPTSQIRRNGVAYLTGGIGINHQSSLINQSSAKRHISPQPSNSNNVGSQPLRPNVQYYQPKTFTQLNPSTILSTKADNNTASDKSKDKFPRQILSATHKT</sequence>
<feature type="compositionally biased region" description="Basic and acidic residues" evidence="1">
    <location>
        <begin position="723"/>
        <end position="734"/>
    </location>
</feature>
<feature type="region of interest" description="Disordered" evidence="1">
    <location>
        <begin position="520"/>
        <end position="549"/>
    </location>
</feature>
<feature type="compositionally biased region" description="Basic and acidic residues" evidence="1">
    <location>
        <begin position="520"/>
        <end position="534"/>
    </location>
</feature>
<dbReference type="InterPro" id="IPR038291">
    <property type="entry name" value="SAP30_C_sf"/>
</dbReference>
<dbReference type="AlphaFoldDB" id="A0A811KJV7"/>
<dbReference type="EMBL" id="CAJFDH010000003">
    <property type="protein sequence ID" value="CAD5216040.1"/>
    <property type="molecule type" value="Genomic_DNA"/>
</dbReference>
<accession>A0A811KJV7</accession>
<evidence type="ECO:0000313" key="3">
    <source>
        <dbReference type="Proteomes" id="UP000614601"/>
    </source>
</evidence>
<dbReference type="Proteomes" id="UP000614601">
    <property type="component" value="Unassembled WGS sequence"/>
</dbReference>